<evidence type="ECO:0000313" key="2">
    <source>
        <dbReference type="EMBL" id="GHC07339.1"/>
    </source>
</evidence>
<dbReference type="Pfam" id="PF18818">
    <property type="entry name" value="MPTase-PolyVal"/>
    <property type="match status" value="1"/>
</dbReference>
<name>A0A8J3DLE7_9BACT</name>
<reference evidence="2" key="2">
    <citation type="submission" date="2020-09" db="EMBL/GenBank/DDBJ databases">
        <authorList>
            <person name="Sun Q."/>
            <person name="Kim S."/>
        </authorList>
    </citation>
    <scope>NUCLEOTIDE SEQUENCE</scope>
    <source>
        <strain evidence="2">KCTC 12870</strain>
    </source>
</reference>
<reference evidence="2" key="1">
    <citation type="journal article" date="2014" name="Int. J. Syst. Evol. Microbiol.">
        <title>Complete genome sequence of Corynebacterium casei LMG S-19264T (=DSM 44701T), isolated from a smear-ripened cheese.</title>
        <authorList>
            <consortium name="US DOE Joint Genome Institute (JGI-PGF)"/>
            <person name="Walter F."/>
            <person name="Albersmeier A."/>
            <person name="Kalinowski J."/>
            <person name="Ruckert C."/>
        </authorList>
    </citation>
    <scope>NUCLEOTIDE SEQUENCE</scope>
    <source>
        <strain evidence="2">KCTC 12870</strain>
    </source>
</reference>
<feature type="domain" description="Polyvalent protein metallopeptidase" evidence="1">
    <location>
        <begin position="1"/>
        <end position="44"/>
    </location>
</feature>
<dbReference type="InterPro" id="IPR041459">
    <property type="entry name" value="MPTase-PolyVal"/>
</dbReference>
<protein>
    <recommendedName>
        <fullName evidence="1">Polyvalent protein metallopeptidase domain-containing protein</fullName>
    </recommendedName>
</protein>
<sequence>MTSAFLCAQCGIDNEVIDNQAAYLRSWMKALKSHTRLVITAASQARKAADLIIGEKESVEVTAAKVDAHASQLHADAMARCR</sequence>
<organism evidence="2 3">
    <name type="scientific">Cerasicoccus arenae</name>
    <dbReference type="NCBI Taxonomy" id="424488"/>
    <lineage>
        <taxon>Bacteria</taxon>
        <taxon>Pseudomonadati</taxon>
        <taxon>Verrucomicrobiota</taxon>
        <taxon>Opitutia</taxon>
        <taxon>Puniceicoccales</taxon>
        <taxon>Cerasicoccaceae</taxon>
        <taxon>Cerasicoccus</taxon>
    </lineage>
</organism>
<evidence type="ECO:0000259" key="1">
    <source>
        <dbReference type="Pfam" id="PF18818"/>
    </source>
</evidence>
<gene>
    <name evidence="2" type="ORF">GCM10007047_25590</name>
</gene>
<dbReference type="EMBL" id="BMXG01000017">
    <property type="protein sequence ID" value="GHC07339.1"/>
    <property type="molecule type" value="Genomic_DNA"/>
</dbReference>
<evidence type="ECO:0000313" key="3">
    <source>
        <dbReference type="Proteomes" id="UP000642829"/>
    </source>
</evidence>
<accession>A0A8J3DLE7</accession>
<dbReference type="Proteomes" id="UP000642829">
    <property type="component" value="Unassembled WGS sequence"/>
</dbReference>
<comment type="caution">
    <text evidence="2">The sequence shown here is derived from an EMBL/GenBank/DDBJ whole genome shotgun (WGS) entry which is preliminary data.</text>
</comment>
<dbReference type="AlphaFoldDB" id="A0A8J3DLE7"/>
<proteinExistence type="predicted"/>
<keyword evidence="3" id="KW-1185">Reference proteome</keyword>